<accession>B4FGZ3</accession>
<proteinExistence type="evidence at transcript level"/>
<organism evidence="1">
    <name type="scientific">Zea mays</name>
    <name type="common">Maize</name>
    <dbReference type="NCBI Taxonomy" id="4577"/>
    <lineage>
        <taxon>Eukaryota</taxon>
        <taxon>Viridiplantae</taxon>
        <taxon>Streptophyta</taxon>
        <taxon>Embryophyta</taxon>
        <taxon>Tracheophyta</taxon>
        <taxon>Spermatophyta</taxon>
        <taxon>Magnoliopsida</taxon>
        <taxon>Liliopsida</taxon>
        <taxon>Poales</taxon>
        <taxon>Poaceae</taxon>
        <taxon>PACMAD clade</taxon>
        <taxon>Panicoideae</taxon>
        <taxon>Andropogonodae</taxon>
        <taxon>Andropogoneae</taxon>
        <taxon>Tripsacinae</taxon>
        <taxon>Zea</taxon>
    </lineage>
</organism>
<name>B4FGZ3_MAIZE</name>
<reference evidence="1" key="1">
    <citation type="journal article" date="2009" name="PLoS Genet.">
        <title>Sequencing, mapping, and analysis of 27,455 maize full-length cDNAs.</title>
        <authorList>
            <person name="Soderlund C."/>
            <person name="Descour A."/>
            <person name="Kudrna D."/>
            <person name="Bomhoff M."/>
            <person name="Boyd L."/>
            <person name="Currie J."/>
            <person name="Angelova A."/>
            <person name="Collura K."/>
            <person name="Wissotski M."/>
            <person name="Ashley E."/>
            <person name="Morrow D."/>
            <person name="Fernandes J."/>
            <person name="Walbot V."/>
            <person name="Yu Y."/>
        </authorList>
    </citation>
    <scope>NUCLEOTIDE SEQUENCE</scope>
    <source>
        <strain evidence="1">B73</strain>
    </source>
</reference>
<dbReference type="EMBL" id="BT036381">
    <property type="protein sequence ID" value="ACF81386.1"/>
    <property type="molecule type" value="mRNA"/>
</dbReference>
<sequence length="12" mass="1267">MEEATNGATSQE</sequence>
<evidence type="ECO:0000313" key="1">
    <source>
        <dbReference type="EMBL" id="ACF81386.1"/>
    </source>
</evidence>
<protein>
    <submittedName>
        <fullName evidence="1">Uncharacterized protein</fullName>
    </submittedName>
</protein>